<evidence type="ECO:0000313" key="2">
    <source>
        <dbReference type="Proteomes" id="UP000644699"/>
    </source>
</evidence>
<dbReference type="InterPro" id="IPR037481">
    <property type="entry name" value="LacX"/>
</dbReference>
<dbReference type="Pfam" id="PF01263">
    <property type="entry name" value="Aldose_epim"/>
    <property type="match status" value="1"/>
</dbReference>
<accession>A0A916ZJS4</accession>
<dbReference type="SUPFAM" id="SSF74650">
    <property type="entry name" value="Galactose mutarotase-like"/>
    <property type="match status" value="1"/>
</dbReference>
<name>A0A916ZJS4_9HYPH</name>
<dbReference type="Proteomes" id="UP000644699">
    <property type="component" value="Unassembled WGS sequence"/>
</dbReference>
<dbReference type="EMBL" id="BMIQ01000002">
    <property type="protein sequence ID" value="GGE00154.1"/>
    <property type="molecule type" value="Genomic_DNA"/>
</dbReference>
<evidence type="ECO:0000313" key="1">
    <source>
        <dbReference type="EMBL" id="GGE00154.1"/>
    </source>
</evidence>
<proteinExistence type="predicted"/>
<reference evidence="1" key="2">
    <citation type="submission" date="2020-09" db="EMBL/GenBank/DDBJ databases">
        <authorList>
            <person name="Sun Q."/>
            <person name="Zhou Y."/>
        </authorList>
    </citation>
    <scope>NUCLEOTIDE SEQUENCE</scope>
    <source>
        <strain evidence="1">CGMCC 1.15367</strain>
    </source>
</reference>
<dbReference type="PANTHER" id="PTHR11122:SF13">
    <property type="entry name" value="GLUCOSE-6-PHOSPHATE 1-EPIMERASE"/>
    <property type="match status" value="1"/>
</dbReference>
<dbReference type="InterPro" id="IPR008183">
    <property type="entry name" value="Aldose_1/G6P_1-epimerase"/>
</dbReference>
<dbReference type="CDD" id="cd09024">
    <property type="entry name" value="Aldose_epim_lacX"/>
    <property type="match status" value="1"/>
</dbReference>
<protein>
    <submittedName>
        <fullName evidence="1">Aldose 1-epimerase</fullName>
    </submittedName>
</protein>
<keyword evidence="2" id="KW-1185">Reference proteome</keyword>
<organism evidence="1 2">
    <name type="scientific">Aureimonas endophytica</name>
    <dbReference type="NCBI Taxonomy" id="2027858"/>
    <lineage>
        <taxon>Bacteria</taxon>
        <taxon>Pseudomonadati</taxon>
        <taxon>Pseudomonadota</taxon>
        <taxon>Alphaproteobacteria</taxon>
        <taxon>Hyphomicrobiales</taxon>
        <taxon>Aurantimonadaceae</taxon>
        <taxon>Aureimonas</taxon>
    </lineage>
</organism>
<dbReference type="RefSeq" id="WP_188907942.1">
    <property type="nucleotide sequence ID" value="NZ_BMIQ01000002.1"/>
</dbReference>
<dbReference type="GO" id="GO:0016853">
    <property type="term" value="F:isomerase activity"/>
    <property type="evidence" value="ECO:0007669"/>
    <property type="project" value="InterPro"/>
</dbReference>
<dbReference type="InterPro" id="IPR014718">
    <property type="entry name" value="GH-type_carb-bd"/>
</dbReference>
<gene>
    <name evidence="1" type="ORF">GCM10011390_18690</name>
</gene>
<dbReference type="AlphaFoldDB" id="A0A916ZJS4"/>
<comment type="caution">
    <text evidence="1">The sequence shown here is derived from an EMBL/GenBank/DDBJ whole genome shotgun (WGS) entry which is preliminary data.</text>
</comment>
<dbReference type="Gene3D" id="2.70.98.10">
    <property type="match status" value="1"/>
</dbReference>
<dbReference type="InterPro" id="IPR011013">
    <property type="entry name" value="Gal_mutarotase_sf_dom"/>
</dbReference>
<dbReference type="GO" id="GO:0030246">
    <property type="term" value="F:carbohydrate binding"/>
    <property type="evidence" value="ECO:0007669"/>
    <property type="project" value="InterPro"/>
</dbReference>
<sequence>MVDTHRIEASGISAVVTAEGAELTSVRDGAGTELLWQAGPEWPRHAPVLFPIVGRLAGDVLRHAGRDYTLTQHGFARDSRFEWVERSPSRAVLRLSDSAATRERYPFAFRLDLIYEVAERSLAVTSRITNTGDDVLPCGVGAHPGFRWPLVDDCPKDRHELRFEAEEEGPVLSVEGGLLGAPKPDMPIEGRVLPLREELFARDALVLPGVKSRSVRYVALGEDGAERRALTISWDDYKDLGVWSKPSGAPFLCIEPWYSMASPVGWDGEIAEKPGFLRLSPGDSRDFVWRVAV</sequence>
<dbReference type="PANTHER" id="PTHR11122">
    <property type="entry name" value="APOSPORY-ASSOCIATED PROTEIN C-RELATED"/>
    <property type="match status" value="1"/>
</dbReference>
<dbReference type="GO" id="GO:0005975">
    <property type="term" value="P:carbohydrate metabolic process"/>
    <property type="evidence" value="ECO:0007669"/>
    <property type="project" value="InterPro"/>
</dbReference>
<reference evidence="1" key="1">
    <citation type="journal article" date="2014" name="Int. J. Syst. Evol. Microbiol.">
        <title>Complete genome sequence of Corynebacterium casei LMG S-19264T (=DSM 44701T), isolated from a smear-ripened cheese.</title>
        <authorList>
            <consortium name="US DOE Joint Genome Institute (JGI-PGF)"/>
            <person name="Walter F."/>
            <person name="Albersmeier A."/>
            <person name="Kalinowski J."/>
            <person name="Ruckert C."/>
        </authorList>
    </citation>
    <scope>NUCLEOTIDE SEQUENCE</scope>
    <source>
        <strain evidence="1">CGMCC 1.15367</strain>
    </source>
</reference>